<organism evidence="1 2">
    <name type="scientific">Paragonimus heterotremus</name>
    <dbReference type="NCBI Taxonomy" id="100268"/>
    <lineage>
        <taxon>Eukaryota</taxon>
        <taxon>Metazoa</taxon>
        <taxon>Spiralia</taxon>
        <taxon>Lophotrochozoa</taxon>
        <taxon>Platyhelminthes</taxon>
        <taxon>Trematoda</taxon>
        <taxon>Digenea</taxon>
        <taxon>Plagiorchiida</taxon>
        <taxon>Troglotremata</taxon>
        <taxon>Troglotrematidae</taxon>
        <taxon>Paragonimus</taxon>
    </lineage>
</organism>
<protein>
    <submittedName>
        <fullName evidence="1">Uncharacterized protein</fullName>
    </submittedName>
</protein>
<reference evidence="1" key="1">
    <citation type="submission" date="2019-05" db="EMBL/GenBank/DDBJ databases">
        <title>Annotation for the trematode Paragonimus heterotremus.</title>
        <authorList>
            <person name="Choi Y.-J."/>
        </authorList>
    </citation>
    <scope>NUCLEOTIDE SEQUENCE</scope>
    <source>
        <strain evidence="1">LC</strain>
    </source>
</reference>
<keyword evidence="2" id="KW-1185">Reference proteome</keyword>
<evidence type="ECO:0000313" key="1">
    <source>
        <dbReference type="EMBL" id="KAF5399925.1"/>
    </source>
</evidence>
<name>A0A8J4WQH2_9TREM</name>
<dbReference type="EMBL" id="LUCH01003607">
    <property type="protein sequence ID" value="KAF5399925.1"/>
    <property type="molecule type" value="Genomic_DNA"/>
</dbReference>
<gene>
    <name evidence="1" type="ORF">PHET_06779</name>
</gene>
<dbReference type="Proteomes" id="UP000748531">
    <property type="component" value="Unassembled WGS sequence"/>
</dbReference>
<comment type="caution">
    <text evidence="1">The sequence shown here is derived from an EMBL/GenBank/DDBJ whole genome shotgun (WGS) entry which is preliminary data.</text>
</comment>
<dbReference type="AlphaFoldDB" id="A0A8J4WQH2"/>
<sequence length="64" mass="7906">MVLSRRAVKLRWLLGKQRVIFNKQWRVDMRNGYETSFKKVPRLLLKNVKSWRTYVLIWIEQKLS</sequence>
<accession>A0A8J4WQH2</accession>
<proteinExistence type="predicted"/>
<evidence type="ECO:0000313" key="2">
    <source>
        <dbReference type="Proteomes" id="UP000748531"/>
    </source>
</evidence>